<geneLocation type="plasmid" evidence="5">
    <name>pCP16SBCL1142-1</name>
</geneLocation>
<dbReference type="GO" id="GO:0005524">
    <property type="term" value="F:ATP binding"/>
    <property type="evidence" value="ECO:0007669"/>
    <property type="project" value="UniProtKB-KW"/>
</dbReference>
<organism evidence="5">
    <name type="scientific">Clostridium perfringens</name>
    <dbReference type="NCBI Taxonomy" id="1502"/>
    <lineage>
        <taxon>Bacteria</taxon>
        <taxon>Bacillati</taxon>
        <taxon>Bacillota</taxon>
        <taxon>Clostridia</taxon>
        <taxon>Eubacteriales</taxon>
        <taxon>Clostridiaceae</taxon>
        <taxon>Clostridium</taxon>
    </lineage>
</organism>
<name>A0A4Y5T4E9_CLOPF</name>
<dbReference type="PANTHER" id="PTHR42939:SF1">
    <property type="entry name" value="ABC TRANSPORTER ATP-BINDING PROTEIN ALBC-RELATED"/>
    <property type="match status" value="1"/>
</dbReference>
<dbReference type="PANTHER" id="PTHR42939">
    <property type="entry name" value="ABC TRANSPORTER ATP-BINDING PROTEIN ALBC-RELATED"/>
    <property type="match status" value="1"/>
</dbReference>
<reference evidence="5" key="1">
    <citation type="journal article" date="2019" name="Pathogens">
        <title>In silico Identification of Novel Toxin Homologs and Associated Mobile Genetic Elements in Clostridium perfringens.</title>
        <authorList>
            <person name="Lacey J.A."/>
            <person name="Johanesen P.A."/>
            <person name="Lyras D."/>
            <person name="Moore R.J."/>
        </authorList>
    </citation>
    <scope>NUCLEOTIDE SEQUENCE</scope>
    <source>
        <strain evidence="5">16SBCL1142</strain>
        <plasmid evidence="5">pCP16SBCL1142-1</plasmid>
    </source>
</reference>
<dbReference type="InterPro" id="IPR003439">
    <property type="entry name" value="ABC_transporter-like_ATP-bd"/>
</dbReference>
<accession>A0A4Y5T4E9</accession>
<sequence>MLEICNLNKSFDGKKILSNINLNVNYGEIYGIIGPNGAGKTTLLNSIIGLYKLDSGKIKFDKKELIKPYEVDIKKSIGFIPDNPILFEYLSGYENLEFFSILNGNNFSFEECNILLEEFNIKTDANKLVKNFSKGMKQKLMLISTIMNNSKLIILDEPTTGLDPISILELKNKIKFLKNKDLILIIATHDMNFLEEICDRVAIIVNGKLLAQDTPTNLYKKTNTNSLEKVLWEMVGR</sequence>
<dbReference type="InterPro" id="IPR027417">
    <property type="entry name" value="P-loop_NTPase"/>
</dbReference>
<dbReference type="EC" id="3.6.3.-" evidence="5"/>
<keyword evidence="3 5" id="KW-0067">ATP-binding</keyword>
<gene>
    <name evidence="5" type="primary">lptB</name>
</gene>
<feature type="domain" description="ABC transporter" evidence="4">
    <location>
        <begin position="2"/>
        <end position="231"/>
    </location>
</feature>
<dbReference type="RefSeq" id="WP_283698532.1">
    <property type="nucleotide sequence ID" value="NZ_CATNXL010000003.1"/>
</dbReference>
<keyword evidence="2" id="KW-0547">Nucleotide-binding</keyword>
<dbReference type="Gene3D" id="3.40.50.300">
    <property type="entry name" value="P-loop containing nucleotide triphosphate hydrolases"/>
    <property type="match status" value="1"/>
</dbReference>
<dbReference type="GO" id="GO:0016887">
    <property type="term" value="F:ATP hydrolysis activity"/>
    <property type="evidence" value="ECO:0007669"/>
    <property type="project" value="InterPro"/>
</dbReference>
<keyword evidence="1" id="KW-0813">Transport</keyword>
<evidence type="ECO:0000256" key="3">
    <source>
        <dbReference type="ARBA" id="ARBA00022840"/>
    </source>
</evidence>
<protein>
    <submittedName>
        <fullName evidence="5">Lipopolysaccharide export system ATP-binding protein LptB</fullName>
        <ecNumber evidence="5">3.6.3.-</ecNumber>
    </submittedName>
</protein>
<dbReference type="EMBL" id="MK285062">
    <property type="protein sequence ID" value="QDB01246.1"/>
    <property type="molecule type" value="Genomic_DNA"/>
</dbReference>
<dbReference type="PROSITE" id="PS50893">
    <property type="entry name" value="ABC_TRANSPORTER_2"/>
    <property type="match status" value="1"/>
</dbReference>
<dbReference type="SUPFAM" id="SSF52540">
    <property type="entry name" value="P-loop containing nucleoside triphosphate hydrolases"/>
    <property type="match status" value="1"/>
</dbReference>
<dbReference type="PROSITE" id="PS00211">
    <property type="entry name" value="ABC_TRANSPORTER_1"/>
    <property type="match status" value="1"/>
</dbReference>
<dbReference type="InterPro" id="IPR017871">
    <property type="entry name" value="ABC_transporter-like_CS"/>
</dbReference>
<keyword evidence="5" id="KW-0378">Hydrolase</keyword>
<dbReference type="InterPro" id="IPR051782">
    <property type="entry name" value="ABC_Transporter_VariousFunc"/>
</dbReference>
<proteinExistence type="predicted"/>
<evidence type="ECO:0000256" key="1">
    <source>
        <dbReference type="ARBA" id="ARBA00022448"/>
    </source>
</evidence>
<evidence type="ECO:0000313" key="5">
    <source>
        <dbReference type="EMBL" id="QDB01246.1"/>
    </source>
</evidence>
<dbReference type="AlphaFoldDB" id="A0A4Y5T4E9"/>
<evidence type="ECO:0000259" key="4">
    <source>
        <dbReference type="PROSITE" id="PS50893"/>
    </source>
</evidence>
<dbReference type="SMART" id="SM00382">
    <property type="entry name" value="AAA"/>
    <property type="match status" value="1"/>
</dbReference>
<evidence type="ECO:0000256" key="2">
    <source>
        <dbReference type="ARBA" id="ARBA00022741"/>
    </source>
</evidence>
<keyword evidence="5" id="KW-0614">Plasmid</keyword>
<dbReference type="Pfam" id="PF00005">
    <property type="entry name" value="ABC_tran"/>
    <property type="match status" value="1"/>
</dbReference>
<dbReference type="InterPro" id="IPR003593">
    <property type="entry name" value="AAA+_ATPase"/>
</dbReference>
<dbReference type="CDD" id="cd03230">
    <property type="entry name" value="ABC_DR_subfamily_A"/>
    <property type="match status" value="1"/>
</dbReference>